<dbReference type="Proteomes" id="UP001609219">
    <property type="component" value="Unassembled WGS sequence"/>
</dbReference>
<organism evidence="3 4">
    <name type="scientific">Antrihabitans spumae</name>
    <dbReference type="NCBI Taxonomy" id="3373370"/>
    <lineage>
        <taxon>Bacteria</taxon>
        <taxon>Bacillati</taxon>
        <taxon>Actinomycetota</taxon>
        <taxon>Actinomycetes</taxon>
        <taxon>Mycobacteriales</taxon>
        <taxon>Nocardiaceae</taxon>
        <taxon>Antrihabitans</taxon>
    </lineage>
</organism>
<reference evidence="4 5" key="1">
    <citation type="submission" date="2024-10" db="EMBL/GenBank/DDBJ databases">
        <authorList>
            <person name="Riesco R."/>
        </authorList>
    </citation>
    <scope>NUCLEOTIDE SEQUENCE [LARGE SCALE GENOMIC DNA]</scope>
    <source>
        <strain evidence="3 4">NCIMB 15448</strain>
        <strain evidence="2 5">NCIMB 15450</strain>
    </source>
</reference>
<dbReference type="Pfam" id="PF08310">
    <property type="entry name" value="LGFP"/>
    <property type="match status" value="3"/>
</dbReference>
<proteinExistence type="predicted"/>
<name>A0ABW7KU94_9NOCA</name>
<comment type="caution">
    <text evidence="3">The sequence shown here is derived from an EMBL/GenBank/DDBJ whole genome shotgun (WGS) entry which is preliminary data.</text>
</comment>
<accession>A0ABW7KU94</accession>
<evidence type="ECO:0000313" key="3">
    <source>
        <dbReference type="EMBL" id="MFH5246004.1"/>
    </source>
</evidence>
<gene>
    <name evidence="3" type="ORF">ACHIPV_29695</name>
    <name evidence="2" type="ORF">ACHIRB_23350</name>
</gene>
<dbReference type="EMBL" id="JBIMSN010000113">
    <property type="protein sequence ID" value="MFH5231481.1"/>
    <property type="molecule type" value="Genomic_DNA"/>
</dbReference>
<feature type="region of interest" description="Disordered" evidence="1">
    <location>
        <begin position="319"/>
        <end position="338"/>
    </location>
</feature>
<dbReference type="InterPro" id="IPR013207">
    <property type="entry name" value="LGFP"/>
</dbReference>
<evidence type="ECO:0000256" key="1">
    <source>
        <dbReference type="SAM" id="MobiDB-lite"/>
    </source>
</evidence>
<protein>
    <recommendedName>
        <fullName evidence="6">LGFP repeat-containing protein</fullName>
    </recommendedName>
</protein>
<evidence type="ECO:0000313" key="4">
    <source>
        <dbReference type="Proteomes" id="UP001609176"/>
    </source>
</evidence>
<dbReference type="RefSeq" id="WP_395126668.1">
    <property type="nucleotide sequence ID" value="NZ_JBIMSN010000113.1"/>
</dbReference>
<dbReference type="Proteomes" id="UP001609176">
    <property type="component" value="Unassembled WGS sequence"/>
</dbReference>
<evidence type="ECO:0000313" key="2">
    <source>
        <dbReference type="EMBL" id="MFH5231481.1"/>
    </source>
</evidence>
<sequence>MRSDREEIPEGFTKEDADKAEIAEAEVLKRRTTQRASAQAAATDCMIYWPEWRYQVCGAIRVKYDSLGGPNSFLLYPTSNEIRNPDNVGVRQTSNNGPIYWHPSAGAHPVVNHFFAAWQRNGWEGGKLGYPTSDEIVNPDNFGRRQNFQGGTVYWKANEAFYVTGAIRDKWNQLGPLPAERSFLGYPLSDEVVLPGGQGRMNRFENGVIYWAPTTGAHPVAGQILNQWAADNYEQGPFGYPIADERRVGGIGAEQEFQGGWISFPKRVSDTYCGEVCTDAVYDRYPELRNDVFTSAVPRLPDCDSIQGDGVYLCVGEEDEQQTQQRAPQEPQSRSAPPDAAIEPWCYDAAYQKWRVEPLYACAVFDDDPLHQPVLVEKNRGNKVVVGRFHLKYELESRIDAKTLNFTMRLRIIVESATGEAAGAKVKVIPQCTQTPCQVREPPASEGGVLNEGSKVLVEFKAKPSSDPSPLSTPIMQFDLDMSPAPGMRWSEKRDGGKQYPTIRCDNYTYLSGMGCVFAEATPALDYGPDMLVPEVGWHIQQAQQSGLPGATKENPLHRATTVQRDESARIACRGPLYPSPRPAGKQCDEYPFKSAVEGAQNGGGPRTHGDPCKLPLISPGSGPVGFSVCILSAQQNSSAGTAIELMFSRYRVRRETADPFVVRASSALVPTHP</sequence>
<keyword evidence="5" id="KW-1185">Reference proteome</keyword>
<feature type="compositionally biased region" description="Low complexity" evidence="1">
    <location>
        <begin position="322"/>
        <end position="332"/>
    </location>
</feature>
<evidence type="ECO:0008006" key="6">
    <source>
        <dbReference type="Google" id="ProtNLM"/>
    </source>
</evidence>
<dbReference type="EMBL" id="JBIMSP010000122">
    <property type="protein sequence ID" value="MFH5246004.1"/>
    <property type="molecule type" value="Genomic_DNA"/>
</dbReference>
<evidence type="ECO:0000313" key="5">
    <source>
        <dbReference type="Proteomes" id="UP001609219"/>
    </source>
</evidence>